<dbReference type="Pfam" id="PF08240">
    <property type="entry name" value="ADH_N"/>
    <property type="match status" value="1"/>
</dbReference>
<dbReference type="KEGG" id="atl:Athai_62430"/>
<reference evidence="5 6" key="1">
    <citation type="submission" date="2020-08" db="EMBL/GenBank/DDBJ databases">
        <title>Whole genome shotgun sequence of Actinocatenispora thailandica NBRC 105041.</title>
        <authorList>
            <person name="Komaki H."/>
            <person name="Tamura T."/>
        </authorList>
    </citation>
    <scope>NUCLEOTIDE SEQUENCE [LARGE SCALE GENOMIC DNA]</scope>
    <source>
        <strain evidence="5 6">NBRC 105041</strain>
    </source>
</reference>
<dbReference type="Pfam" id="PF13602">
    <property type="entry name" value="ADH_zinc_N_2"/>
    <property type="match status" value="1"/>
</dbReference>
<dbReference type="NCBIfam" id="TIGR02824">
    <property type="entry name" value="quinone_pig3"/>
    <property type="match status" value="1"/>
</dbReference>
<dbReference type="InterPro" id="IPR014189">
    <property type="entry name" value="Quinone_OxRdtase_PIG3"/>
</dbReference>
<evidence type="ECO:0000313" key="5">
    <source>
        <dbReference type="EMBL" id="BCJ38740.1"/>
    </source>
</evidence>
<accession>A0A7R7DVP4</accession>
<dbReference type="RefSeq" id="WP_239157275.1">
    <property type="nucleotide sequence ID" value="NZ_AP023355.1"/>
</dbReference>
<dbReference type="Proteomes" id="UP000611640">
    <property type="component" value="Chromosome"/>
</dbReference>
<protein>
    <submittedName>
        <fullName evidence="5">NAD(P)H quinone oxidoreductase</fullName>
    </submittedName>
</protein>
<evidence type="ECO:0000256" key="2">
    <source>
        <dbReference type="ARBA" id="ARBA00023002"/>
    </source>
</evidence>
<organism evidence="5 6">
    <name type="scientific">Actinocatenispora thailandica</name>
    <dbReference type="NCBI Taxonomy" id="227318"/>
    <lineage>
        <taxon>Bacteria</taxon>
        <taxon>Bacillati</taxon>
        <taxon>Actinomycetota</taxon>
        <taxon>Actinomycetes</taxon>
        <taxon>Micromonosporales</taxon>
        <taxon>Micromonosporaceae</taxon>
        <taxon>Actinocatenispora</taxon>
    </lineage>
</organism>
<dbReference type="InterPro" id="IPR020843">
    <property type="entry name" value="ER"/>
</dbReference>
<dbReference type="SMART" id="SM00829">
    <property type="entry name" value="PKS_ER"/>
    <property type="match status" value="1"/>
</dbReference>
<dbReference type="PANTHER" id="PTHR48106">
    <property type="entry name" value="QUINONE OXIDOREDUCTASE PIG3-RELATED"/>
    <property type="match status" value="1"/>
</dbReference>
<dbReference type="Gene3D" id="3.90.180.10">
    <property type="entry name" value="Medium-chain alcohol dehydrogenases, catalytic domain"/>
    <property type="match status" value="1"/>
</dbReference>
<proteinExistence type="predicted"/>
<dbReference type="InterPro" id="IPR011032">
    <property type="entry name" value="GroES-like_sf"/>
</dbReference>
<feature type="domain" description="Enoyl reductase (ER)" evidence="4">
    <location>
        <begin position="10"/>
        <end position="322"/>
    </location>
</feature>
<evidence type="ECO:0000256" key="1">
    <source>
        <dbReference type="ARBA" id="ARBA00022857"/>
    </source>
</evidence>
<sequence>MHAVIRNADGGPEVLDWAEVPDPTPGPGEVVIEVAAAGVNRADIQQRRGLYPPPPGAPEYLGLECSGRIFAVGADVTDWQLGDEVCALLPGGGYAERVAVSADTVLPVPAGVSLRDAAGLPEIACTVWSNLVQAGRLAAGETLLVHGGGSGIGTFAIQLARALDAVPYATARTVKHDALRALGVEEVFDYTSTDFVAALADATGGHGADVILDHIGAKYLTRNVTALARNGRLVVIGFQGGRTAELDLGLLMARNASLTVTGLRARPLPEKAAIVGEVRTQLWPLITSGAIRPVVADTFPLPDAAEAHRVMEASSHLGKLLLTR</sequence>
<dbReference type="CDD" id="cd05276">
    <property type="entry name" value="p53_inducible_oxidoreductase"/>
    <property type="match status" value="1"/>
</dbReference>
<gene>
    <name evidence="5" type="ORF">Athai_62430</name>
</gene>
<dbReference type="SUPFAM" id="SSF50129">
    <property type="entry name" value="GroES-like"/>
    <property type="match status" value="1"/>
</dbReference>
<name>A0A7R7DVP4_9ACTN</name>
<keyword evidence="2" id="KW-0560">Oxidoreductase</keyword>
<dbReference type="Gene3D" id="3.40.50.720">
    <property type="entry name" value="NAD(P)-binding Rossmann-like Domain"/>
    <property type="match status" value="1"/>
</dbReference>
<dbReference type="SUPFAM" id="SSF51735">
    <property type="entry name" value="NAD(P)-binding Rossmann-fold domains"/>
    <property type="match status" value="1"/>
</dbReference>
<evidence type="ECO:0000259" key="4">
    <source>
        <dbReference type="SMART" id="SM00829"/>
    </source>
</evidence>
<dbReference type="PANTHER" id="PTHR48106:SF8">
    <property type="entry name" value="OS02G0805600 PROTEIN"/>
    <property type="match status" value="1"/>
</dbReference>
<evidence type="ECO:0000313" key="6">
    <source>
        <dbReference type="Proteomes" id="UP000611640"/>
    </source>
</evidence>
<dbReference type="AlphaFoldDB" id="A0A7R7DVP4"/>
<dbReference type="EMBL" id="AP023355">
    <property type="protein sequence ID" value="BCJ38740.1"/>
    <property type="molecule type" value="Genomic_DNA"/>
</dbReference>
<feature type="region of interest" description="Disordered" evidence="3">
    <location>
        <begin position="1"/>
        <end position="22"/>
    </location>
</feature>
<evidence type="ECO:0000256" key="3">
    <source>
        <dbReference type="SAM" id="MobiDB-lite"/>
    </source>
</evidence>
<keyword evidence="1" id="KW-0521">NADP</keyword>
<dbReference type="GO" id="GO:0016651">
    <property type="term" value="F:oxidoreductase activity, acting on NAD(P)H"/>
    <property type="evidence" value="ECO:0007669"/>
    <property type="project" value="TreeGrafter"/>
</dbReference>
<dbReference type="InterPro" id="IPR036291">
    <property type="entry name" value="NAD(P)-bd_dom_sf"/>
</dbReference>
<keyword evidence="6" id="KW-1185">Reference proteome</keyword>
<dbReference type="GO" id="GO:0070402">
    <property type="term" value="F:NADPH binding"/>
    <property type="evidence" value="ECO:0007669"/>
    <property type="project" value="TreeGrafter"/>
</dbReference>
<dbReference type="InterPro" id="IPR013154">
    <property type="entry name" value="ADH-like_N"/>
</dbReference>